<reference evidence="3 4" key="1">
    <citation type="submission" date="2020-02" db="EMBL/GenBank/DDBJ databases">
        <authorList>
            <person name="Ma Q."/>
            <person name="Huang Y."/>
            <person name="Song X."/>
            <person name="Pei D."/>
        </authorList>
    </citation>
    <scope>NUCLEOTIDE SEQUENCE [LARGE SCALE GENOMIC DNA]</scope>
    <source>
        <strain evidence="3">Sxm20200214</strain>
        <tissue evidence="3">Leaf</tissue>
    </source>
</reference>
<feature type="compositionally biased region" description="Basic residues" evidence="2">
    <location>
        <begin position="316"/>
        <end position="325"/>
    </location>
</feature>
<keyword evidence="1" id="KW-0175">Coiled coil</keyword>
<dbReference type="AlphaFoldDB" id="A0A8X7PBS8"/>
<dbReference type="Proteomes" id="UP000886595">
    <property type="component" value="Unassembled WGS sequence"/>
</dbReference>
<evidence type="ECO:0000256" key="1">
    <source>
        <dbReference type="SAM" id="Coils"/>
    </source>
</evidence>
<feature type="region of interest" description="Disordered" evidence="2">
    <location>
        <begin position="302"/>
        <end position="377"/>
    </location>
</feature>
<protein>
    <submittedName>
        <fullName evidence="3">Uncharacterized protein</fullName>
    </submittedName>
</protein>
<evidence type="ECO:0000256" key="2">
    <source>
        <dbReference type="SAM" id="MobiDB-lite"/>
    </source>
</evidence>
<dbReference type="OrthoDB" id="1101306at2759"/>
<proteinExistence type="predicted"/>
<evidence type="ECO:0000313" key="3">
    <source>
        <dbReference type="EMBL" id="KAG2247707.1"/>
    </source>
</evidence>
<feature type="region of interest" description="Disordered" evidence="2">
    <location>
        <begin position="77"/>
        <end position="100"/>
    </location>
</feature>
<feature type="compositionally biased region" description="Basic and acidic residues" evidence="2">
    <location>
        <begin position="341"/>
        <end position="350"/>
    </location>
</feature>
<feature type="coiled-coil region" evidence="1">
    <location>
        <begin position="410"/>
        <end position="452"/>
    </location>
</feature>
<gene>
    <name evidence="3" type="ORF">Bca52824_087335</name>
</gene>
<keyword evidence="4" id="KW-1185">Reference proteome</keyword>
<name>A0A8X7PBS8_BRACI</name>
<organism evidence="3 4">
    <name type="scientific">Brassica carinata</name>
    <name type="common">Ethiopian mustard</name>
    <name type="synonym">Abyssinian cabbage</name>
    <dbReference type="NCBI Taxonomy" id="52824"/>
    <lineage>
        <taxon>Eukaryota</taxon>
        <taxon>Viridiplantae</taxon>
        <taxon>Streptophyta</taxon>
        <taxon>Embryophyta</taxon>
        <taxon>Tracheophyta</taxon>
        <taxon>Spermatophyta</taxon>
        <taxon>Magnoliopsida</taxon>
        <taxon>eudicotyledons</taxon>
        <taxon>Gunneridae</taxon>
        <taxon>Pentapetalae</taxon>
        <taxon>rosids</taxon>
        <taxon>malvids</taxon>
        <taxon>Brassicales</taxon>
        <taxon>Brassicaceae</taxon>
        <taxon>Brassiceae</taxon>
        <taxon>Brassica</taxon>
    </lineage>
</organism>
<comment type="caution">
    <text evidence="3">The sequence shown here is derived from an EMBL/GenBank/DDBJ whole genome shotgun (WGS) entry which is preliminary data.</text>
</comment>
<sequence length="654" mass="74310">MASRSIDDVASRSLDSGFGIEESLQSDGRSSNTTGIIGKSLRISGSAINRLTLFRCHRDGMTEELPDLAPEFDRSRGMDEQDWNDVDPTPSGVTFMIPRSDQRPRNPPVGYCCVYESFFGEDSKLLFPIPRLITSYCFRKNIAISHLMNGGRFYSVQMGSGLNILTSPLVKSKRWQRSYSYVKADEAGFEDPLDVDRRVLWSRHIVGNPNTFGPWDAFRRDLPKTFVLRPQEWKDFDRKRIRRQRRPDWAPNILCEEPKGKRLKLPIMGTSSKVFGPSANLDGVSSAVVDVSIDRAPVPGVIEVDPGIEDSVNARPPKKKRKRTKSSVEVRADPPLDGDEREAARTPFELRDDDEMEENREEIRVGNSSDPPGERSSDFAAARKNVLVMEYETALRIKIKEADLETVKKKKLDKEMLEIARHKISQLEEEKIEELEKTRRAMDRMSQSHNRELLSERSCVAAAASRRFEKFWKYMVDRDEKEEKRLLHGTALGTLDTLSLLEKKGLSVPHQLKDLFTTNEAKFKKEAEEVVVESITERDLSLPPPLPRDDLLPRMNPSRSTFGTVNSASAVATRSSILPCDDSLPRVSPSGSTSAPLTRLLQWPLDPLSFAARVRLLLRIQLLPVNRRLLRLRVVRVLRIGFRDPYLGFHRKGT</sequence>
<accession>A0A8X7PBS8</accession>
<feature type="compositionally biased region" description="Acidic residues" evidence="2">
    <location>
        <begin position="351"/>
        <end position="360"/>
    </location>
</feature>
<dbReference type="EMBL" id="JAAMPC010000017">
    <property type="protein sequence ID" value="KAG2247707.1"/>
    <property type="molecule type" value="Genomic_DNA"/>
</dbReference>
<evidence type="ECO:0000313" key="4">
    <source>
        <dbReference type="Proteomes" id="UP000886595"/>
    </source>
</evidence>